<dbReference type="Pfam" id="PF00480">
    <property type="entry name" value="ROK"/>
    <property type="match status" value="1"/>
</dbReference>
<organism evidence="2 3">
    <name type="scientific">Thermoactinomyces mirandus</name>
    <dbReference type="NCBI Taxonomy" id="2756294"/>
    <lineage>
        <taxon>Bacteria</taxon>
        <taxon>Bacillati</taxon>
        <taxon>Bacillota</taxon>
        <taxon>Bacilli</taxon>
        <taxon>Bacillales</taxon>
        <taxon>Thermoactinomycetaceae</taxon>
        <taxon>Thermoactinomyces</taxon>
    </lineage>
</organism>
<keyword evidence="3" id="KW-1185">Reference proteome</keyword>
<protein>
    <submittedName>
        <fullName evidence="2">ROK family protein</fullName>
    </submittedName>
</protein>
<sequence length="303" mass="32489">MAFAIGVDIGGTKTAIAAVDHTGKIWEQAKIPTDLSISPKTMIKRIHREIDHILTVHPQIRQNVTGIGIGAPGPLDSGNGMIKCPPNLPDWRDVPIRQWMEERWGWPAILENDANAAAMAEQWLGAGKNDDHFVYMTISTGIGAGIVTDGRLLRGKNGNAGDIGHMVVDPSFGKCTCGQEGCLESIASGTAIAKRASEILEKQLTTREVFALYHEGIPEIVRFIEQVFRVLGIACVTLINTFEPDKIIIGGGVSKAGEPLFAAIRNYVGKYALSPDGQKTDIVPAMLDQNAGVIGAAALCFHS</sequence>
<dbReference type="PROSITE" id="PS01125">
    <property type="entry name" value="ROK"/>
    <property type="match status" value="1"/>
</dbReference>
<comment type="caution">
    <text evidence="2">The sequence shown here is derived from an EMBL/GenBank/DDBJ whole genome shotgun (WGS) entry which is preliminary data.</text>
</comment>
<dbReference type="InterPro" id="IPR000600">
    <property type="entry name" value="ROK"/>
</dbReference>
<dbReference type="CDD" id="cd24059">
    <property type="entry name" value="ASKHA_NBD_ROK_TM1224-like"/>
    <property type="match status" value="1"/>
</dbReference>
<comment type="similarity">
    <text evidence="1">Belongs to the ROK (NagC/XylR) family.</text>
</comment>
<dbReference type="PANTHER" id="PTHR18964:SF149">
    <property type="entry name" value="BIFUNCTIONAL UDP-N-ACETYLGLUCOSAMINE 2-EPIMERASE_N-ACETYLMANNOSAMINE KINASE"/>
    <property type="match status" value="1"/>
</dbReference>
<gene>
    <name evidence="2" type="ORF">H2C83_13120</name>
</gene>
<dbReference type="RefSeq" id="WP_181741583.1">
    <property type="nucleotide sequence ID" value="NZ_JACEOL010000043.1"/>
</dbReference>
<evidence type="ECO:0000256" key="1">
    <source>
        <dbReference type="ARBA" id="ARBA00006479"/>
    </source>
</evidence>
<evidence type="ECO:0000313" key="3">
    <source>
        <dbReference type="Proteomes" id="UP000538292"/>
    </source>
</evidence>
<evidence type="ECO:0000313" key="2">
    <source>
        <dbReference type="EMBL" id="MBA4603243.1"/>
    </source>
</evidence>
<accession>A0A7W1XTZ2</accession>
<reference evidence="2 3" key="1">
    <citation type="submission" date="2020-07" db="EMBL/GenBank/DDBJ databases">
        <title>Thermoactinomyces phylogeny.</title>
        <authorList>
            <person name="Dunlap C."/>
        </authorList>
    </citation>
    <scope>NUCLEOTIDE SEQUENCE [LARGE SCALE GENOMIC DNA]</scope>
    <source>
        <strain evidence="2 3">AMNI-1</strain>
    </source>
</reference>
<dbReference type="Proteomes" id="UP000538292">
    <property type="component" value="Unassembled WGS sequence"/>
</dbReference>
<dbReference type="Gene3D" id="3.30.420.40">
    <property type="match status" value="2"/>
</dbReference>
<dbReference type="InterPro" id="IPR043129">
    <property type="entry name" value="ATPase_NBD"/>
</dbReference>
<dbReference type="AlphaFoldDB" id="A0A7W1XTZ2"/>
<dbReference type="SUPFAM" id="SSF53067">
    <property type="entry name" value="Actin-like ATPase domain"/>
    <property type="match status" value="1"/>
</dbReference>
<dbReference type="InterPro" id="IPR049874">
    <property type="entry name" value="ROK_cs"/>
</dbReference>
<proteinExistence type="inferred from homology"/>
<name>A0A7W1XTZ2_9BACL</name>
<dbReference type="PANTHER" id="PTHR18964">
    <property type="entry name" value="ROK (REPRESSOR, ORF, KINASE) FAMILY"/>
    <property type="match status" value="1"/>
</dbReference>
<dbReference type="EMBL" id="JACEOL010000043">
    <property type="protein sequence ID" value="MBA4603243.1"/>
    <property type="molecule type" value="Genomic_DNA"/>
</dbReference>